<dbReference type="AlphaFoldDB" id="A0A9P0ANL2"/>
<evidence type="ECO:0000313" key="1">
    <source>
        <dbReference type="EMBL" id="CAH0395472.1"/>
    </source>
</evidence>
<organism evidence="1 2">
    <name type="scientific">Bemisia tabaci</name>
    <name type="common">Sweetpotato whitefly</name>
    <name type="synonym">Aleurodes tabaci</name>
    <dbReference type="NCBI Taxonomy" id="7038"/>
    <lineage>
        <taxon>Eukaryota</taxon>
        <taxon>Metazoa</taxon>
        <taxon>Ecdysozoa</taxon>
        <taxon>Arthropoda</taxon>
        <taxon>Hexapoda</taxon>
        <taxon>Insecta</taxon>
        <taxon>Pterygota</taxon>
        <taxon>Neoptera</taxon>
        <taxon>Paraneoptera</taxon>
        <taxon>Hemiptera</taxon>
        <taxon>Sternorrhyncha</taxon>
        <taxon>Aleyrodoidea</taxon>
        <taxon>Aleyrodidae</taxon>
        <taxon>Aleyrodinae</taxon>
        <taxon>Bemisia</taxon>
    </lineage>
</organism>
<keyword evidence="2" id="KW-1185">Reference proteome</keyword>
<dbReference type="EMBL" id="OU963870">
    <property type="protein sequence ID" value="CAH0395472.1"/>
    <property type="molecule type" value="Genomic_DNA"/>
</dbReference>
<gene>
    <name evidence="1" type="ORF">BEMITA_LOCUS13653</name>
</gene>
<reference evidence="1" key="1">
    <citation type="submission" date="2021-12" db="EMBL/GenBank/DDBJ databases">
        <authorList>
            <person name="King R."/>
        </authorList>
    </citation>
    <scope>NUCLEOTIDE SEQUENCE</scope>
</reference>
<dbReference type="Proteomes" id="UP001152759">
    <property type="component" value="Chromosome 9"/>
</dbReference>
<name>A0A9P0ANL2_BEMTA</name>
<sequence>MTSPEVKYCILSFRMEPLPPIEAWDQEEPRPLSPRSSPICPFCGPCHSLGDCPQFIRLSPANRLSIVLGNGLCINCLAHPAAGWPVVRCHLKAQCSCQAPHHPMLHDSRRVMVSPPQSPGIRASFRGRRPLPATPHIGFLHPRSIAPGR</sequence>
<accession>A0A9P0ANL2</accession>
<protein>
    <submittedName>
        <fullName evidence="1">Uncharacterized protein</fullName>
    </submittedName>
</protein>
<evidence type="ECO:0000313" key="2">
    <source>
        <dbReference type="Proteomes" id="UP001152759"/>
    </source>
</evidence>
<proteinExistence type="predicted"/>